<accession>A0AA97NYY7</accession>
<reference evidence="1" key="1">
    <citation type="journal article" date="2012" name="PLoS Genet.">
        <title>Comparative analysis of the genomes of two field isolates of the rice blast fungus Magnaporthe oryzae.</title>
        <authorList>
            <person name="Xue M."/>
            <person name="Yang J."/>
            <person name="Li Z."/>
            <person name="Hu S."/>
            <person name="Yao N."/>
            <person name="Dean R.A."/>
            <person name="Zhao W."/>
            <person name="Shen M."/>
            <person name="Zhang H."/>
            <person name="Li C."/>
            <person name="Liu L."/>
            <person name="Cao L."/>
            <person name="Xu X."/>
            <person name="Xing Y."/>
            <person name="Hsiang T."/>
            <person name="Zhang Z."/>
            <person name="Xu J.R."/>
            <person name="Peng Y.L."/>
        </authorList>
    </citation>
    <scope>NUCLEOTIDE SEQUENCE</scope>
    <source>
        <strain evidence="1">Y34</strain>
    </source>
</reference>
<dbReference type="AlphaFoldDB" id="A0AA97NYY7"/>
<gene>
    <name evidence="1" type="ORF">OOU_Y34scaffold00517g11</name>
</gene>
<name>A0AA97NYY7_PYRO3</name>
<organism evidence="1">
    <name type="scientific">Pyricularia oryzae (strain Y34)</name>
    <name type="common">Rice blast fungus</name>
    <name type="synonym">Magnaporthe oryzae</name>
    <dbReference type="NCBI Taxonomy" id="1143189"/>
    <lineage>
        <taxon>Eukaryota</taxon>
        <taxon>Fungi</taxon>
        <taxon>Dikarya</taxon>
        <taxon>Ascomycota</taxon>
        <taxon>Pezizomycotina</taxon>
        <taxon>Sordariomycetes</taxon>
        <taxon>Sordariomycetidae</taxon>
        <taxon>Magnaporthales</taxon>
        <taxon>Pyriculariaceae</taxon>
        <taxon>Pyricularia</taxon>
    </lineage>
</organism>
<dbReference type="Proteomes" id="UP000011086">
    <property type="component" value="Unassembled WGS sequence"/>
</dbReference>
<sequence length="62" mass="7056">MSDGRSTEFKFQVMPVAWVDIARNTPRRSIGGPIHNAVNRRGSGMPFGNYFFSSITKWKHVD</sequence>
<evidence type="ECO:0000313" key="1">
    <source>
        <dbReference type="EMBL" id="ELQ38960.1"/>
    </source>
</evidence>
<proteinExistence type="predicted"/>
<dbReference type="EMBL" id="JH793640">
    <property type="protein sequence ID" value="ELQ38960.1"/>
    <property type="molecule type" value="Genomic_DNA"/>
</dbReference>
<protein>
    <submittedName>
        <fullName evidence="1">Uncharacterized protein</fullName>
    </submittedName>
</protein>